<evidence type="ECO:0000256" key="1">
    <source>
        <dbReference type="SAM" id="SignalP"/>
    </source>
</evidence>
<feature type="signal peptide" evidence="1">
    <location>
        <begin position="1"/>
        <end position="22"/>
    </location>
</feature>
<organism evidence="3 4">
    <name type="scientific">Pantoea coffeiphila</name>
    <dbReference type="NCBI Taxonomy" id="1465635"/>
    <lineage>
        <taxon>Bacteria</taxon>
        <taxon>Pseudomonadati</taxon>
        <taxon>Pseudomonadota</taxon>
        <taxon>Gammaproteobacteria</taxon>
        <taxon>Enterobacterales</taxon>
        <taxon>Erwiniaceae</taxon>
        <taxon>Pantoea</taxon>
    </lineage>
</organism>
<sequence length="188" mass="18732">MKIKLFLLGCGLTMGVATSGIAATTGTIAATLTLTAGCLVNGQPATTGANFGTLNFGSQVATFGALQAAVTGSQGAGIFVRCTAGENYNLQITGSLNAAPATVFGTVPATGARYLIRASDATRGVAYGLYPSAASTAPIVDNTIVSPLGTADATYGDNYTIYGKIAGGNSTLVPIGTYVDTINVAVNY</sequence>
<keyword evidence="1" id="KW-0732">Signal</keyword>
<accession>A0A2S9IDH4</accession>
<gene>
    <name evidence="3" type="ORF">CQW29_09530</name>
</gene>
<proteinExistence type="predicted"/>
<comment type="caution">
    <text evidence="3">The sequence shown here is derived from an EMBL/GenBank/DDBJ whole genome shotgun (WGS) entry which is preliminary data.</text>
</comment>
<dbReference type="SMART" id="SM00972">
    <property type="entry name" value="SCPU"/>
    <property type="match status" value="1"/>
</dbReference>
<feature type="domain" description="Spore coat protein U/FanG" evidence="2">
    <location>
        <begin position="25"/>
        <end position="184"/>
    </location>
</feature>
<dbReference type="InterPro" id="IPR053167">
    <property type="entry name" value="Spore_coat_component"/>
</dbReference>
<dbReference type="OrthoDB" id="129846at2"/>
<feature type="chain" id="PRO_5015587335" evidence="1">
    <location>
        <begin position="23"/>
        <end position="188"/>
    </location>
</feature>
<dbReference type="Pfam" id="PF05229">
    <property type="entry name" value="SCPU"/>
    <property type="match status" value="1"/>
</dbReference>
<dbReference type="EMBL" id="PDET01000005">
    <property type="protein sequence ID" value="PRD15784.1"/>
    <property type="molecule type" value="Genomic_DNA"/>
</dbReference>
<dbReference type="InterPro" id="IPR007893">
    <property type="entry name" value="Spore_coat_U/FanG"/>
</dbReference>
<dbReference type="PANTHER" id="PTHR37089">
    <property type="entry name" value="PROTEIN U-RELATED"/>
    <property type="match status" value="1"/>
</dbReference>
<name>A0A2S9IDH4_9GAMM</name>
<dbReference type="AlphaFoldDB" id="A0A2S9IDH4"/>
<evidence type="ECO:0000313" key="3">
    <source>
        <dbReference type="EMBL" id="PRD15784.1"/>
    </source>
</evidence>
<dbReference type="Proteomes" id="UP000239181">
    <property type="component" value="Unassembled WGS sequence"/>
</dbReference>
<dbReference type="RefSeq" id="WP_105592497.1">
    <property type="nucleotide sequence ID" value="NZ_PDET01000005.1"/>
</dbReference>
<reference evidence="3 4" key="1">
    <citation type="submission" date="2017-10" db="EMBL/GenBank/DDBJ databases">
        <title>Draft genome of two endophytic bacteria isolated from 'guarana' Paullinia cupana (Mart.) Ducke.</title>
        <authorList>
            <person name="Siqueira K.A."/>
            <person name="Liotti R.G."/>
            <person name="Mendes T.A."/>
            <person name="Soares M.A."/>
        </authorList>
    </citation>
    <scope>NUCLEOTIDE SEQUENCE [LARGE SCALE GENOMIC DNA]</scope>
    <source>
        <strain evidence="3 4">342</strain>
    </source>
</reference>
<evidence type="ECO:0000313" key="4">
    <source>
        <dbReference type="Proteomes" id="UP000239181"/>
    </source>
</evidence>
<keyword evidence="4" id="KW-1185">Reference proteome</keyword>
<protein>
    <submittedName>
        <fullName evidence="3">Polyketide synthase</fullName>
    </submittedName>
</protein>
<evidence type="ECO:0000259" key="2">
    <source>
        <dbReference type="Pfam" id="PF05229"/>
    </source>
</evidence>